<dbReference type="Proteomes" id="UP000247483">
    <property type="component" value="Unassembled WGS sequence"/>
</dbReference>
<accession>A0A2V4EHP4</accession>
<dbReference type="AlphaFoldDB" id="A0A2V4EHP4"/>
<gene>
    <name evidence="2" type="ORF">DKK79_07315</name>
</gene>
<organism evidence="2 3">
    <name type="scientific">Gilliamella apicola</name>
    <dbReference type="NCBI Taxonomy" id="1196095"/>
    <lineage>
        <taxon>Bacteria</taxon>
        <taxon>Pseudomonadati</taxon>
        <taxon>Pseudomonadota</taxon>
        <taxon>Gammaproteobacteria</taxon>
        <taxon>Orbales</taxon>
        <taxon>Orbaceae</taxon>
        <taxon>Gilliamella</taxon>
    </lineage>
</organism>
<dbReference type="RefSeq" id="WP_110423512.1">
    <property type="nucleotide sequence ID" value="NZ_QGLP01000005.1"/>
</dbReference>
<reference evidence="2 3" key="1">
    <citation type="submission" date="2018-05" db="EMBL/GenBank/DDBJ databases">
        <title>Reference genomes for bee gut microbiota database.</title>
        <authorList>
            <person name="Ellegaard K.M."/>
        </authorList>
    </citation>
    <scope>NUCLEOTIDE SEQUENCE [LARGE SCALE GENOMIC DNA]</scope>
    <source>
        <strain evidence="2 3">ESL0177</strain>
    </source>
</reference>
<evidence type="ECO:0000313" key="2">
    <source>
        <dbReference type="EMBL" id="PXZ04168.1"/>
    </source>
</evidence>
<proteinExistence type="predicted"/>
<feature type="domain" description="HTH-like" evidence="1">
    <location>
        <begin position="4"/>
        <end position="51"/>
    </location>
</feature>
<protein>
    <recommendedName>
        <fullName evidence="1">HTH-like domain-containing protein</fullName>
    </recommendedName>
</protein>
<evidence type="ECO:0000313" key="3">
    <source>
        <dbReference type="Proteomes" id="UP000247483"/>
    </source>
</evidence>
<evidence type="ECO:0000259" key="1">
    <source>
        <dbReference type="Pfam" id="PF13276"/>
    </source>
</evidence>
<comment type="caution">
    <text evidence="2">The sequence shown here is derived from an EMBL/GenBank/DDBJ whole genome shotgun (WGS) entry which is preliminary data.</text>
</comment>
<sequence length="75" mass="8590">MRRQVIVIFADSRGSTGSWMITATLHQKDITEGRFKVRQLMKKAELCSNQPGVHSYKITTTERSDIPNKLARDLK</sequence>
<name>A0A2V4EHP4_9GAMM</name>
<dbReference type="EMBL" id="QGLP01000005">
    <property type="protein sequence ID" value="PXZ04168.1"/>
    <property type="molecule type" value="Genomic_DNA"/>
</dbReference>
<dbReference type="Pfam" id="PF13276">
    <property type="entry name" value="HTH_21"/>
    <property type="match status" value="1"/>
</dbReference>
<dbReference type="InterPro" id="IPR025948">
    <property type="entry name" value="HTH-like_dom"/>
</dbReference>